<organism evidence="1 2">
    <name type="scientific">Pseudohalocynthiibacter aestuariivivens</name>
    <dbReference type="NCBI Taxonomy" id="1591409"/>
    <lineage>
        <taxon>Bacteria</taxon>
        <taxon>Pseudomonadati</taxon>
        <taxon>Pseudomonadota</taxon>
        <taxon>Alphaproteobacteria</taxon>
        <taxon>Rhodobacterales</taxon>
        <taxon>Paracoccaceae</taxon>
        <taxon>Pseudohalocynthiibacter</taxon>
    </lineage>
</organism>
<dbReference type="InterPro" id="IPR007833">
    <property type="entry name" value="Capsule_polysaccharide_synth"/>
</dbReference>
<reference evidence="1 2" key="1">
    <citation type="submission" date="2024-09" db="EMBL/GenBank/DDBJ databases">
        <authorList>
            <person name="Sun Q."/>
            <person name="Mori K."/>
        </authorList>
    </citation>
    <scope>NUCLEOTIDE SEQUENCE [LARGE SCALE GENOMIC DNA]</scope>
    <source>
        <strain evidence="1 2">CECT 8726</strain>
    </source>
</reference>
<gene>
    <name evidence="1" type="ORF">ACFFUT_09815</name>
</gene>
<dbReference type="EMBL" id="JBHMEA010000038">
    <property type="protein sequence ID" value="MFB9232077.1"/>
    <property type="molecule type" value="Genomic_DNA"/>
</dbReference>
<keyword evidence="2" id="KW-1185">Reference proteome</keyword>
<evidence type="ECO:0000313" key="1">
    <source>
        <dbReference type="EMBL" id="MFB9232077.1"/>
    </source>
</evidence>
<comment type="caution">
    <text evidence="1">The sequence shown here is derived from an EMBL/GenBank/DDBJ whole genome shotgun (WGS) entry which is preliminary data.</text>
</comment>
<sequence length="685" mass="76062">MQAKNDTEVAEEISPQRLLVYNGGFLTQGRVRRILELSGYKIRVGRPKNGDMIGVWGKSPTSPRGEKVAAEQETPILRVEDALLRSVHPGRSGSAPIGLHLDKRGVYFDSAHPSDLEHLLTTHALDDTALLNRARAAIARLRDAHLSKYNAFDPSLPVPEPGYVLVIDQTKDDASITYGAANEAMFREMLVFAQAENPASRIVIKTHPDTQAGHREGHFNTADARGRVSLLSNAVSPWKLLEGAVAVYTVTSQLGFEAIFAGHKPRVFGQPFYSGWGLTQDENPVARRERKLSRAQLFAATMILYPTWYDPYHDRLCDLEGAMNALGAEARAWREDNAGYVAVGMRLWKRKSLQAFFGQTRKLRFEDRPNRAAERARAEGRNMLVWAGKETFELVNAANELPVARIEDGFLRSKGLGAELVPPLSLVVDDLGIYYDPERESRLEKMIAARAELESGAESRITDILQRIRRSGISKYNLKSDSSLNLPEGAFILVPGQVEDDASIIKGCDDIKSNLELLEAVREANPDATILYKPHPDVMAGLRKGAIPEIEALRHADQVMSDTDPIALIEACNRVWTMTSLLGFEALLRGKPVTCLGAPFYAGWGLTQDFGPVPARRNVRVSLEALAYAALIDYPRYHDPVTNRPCPIEVILDRLETGELPNHGPLNRTLSKLQGLFSSYAYLWR</sequence>
<dbReference type="CDD" id="cd16440">
    <property type="entry name" value="beta_Kdo_transferase_KpsC_1"/>
    <property type="match status" value="1"/>
</dbReference>
<dbReference type="Pfam" id="PF05159">
    <property type="entry name" value="Capsule_synth"/>
    <property type="match status" value="4"/>
</dbReference>
<dbReference type="CDD" id="cd16439">
    <property type="entry name" value="beta_Kdo_transferase_KpsC_2"/>
    <property type="match status" value="1"/>
</dbReference>
<name>A0ABV5JHY3_9RHOB</name>
<dbReference type="Proteomes" id="UP001589683">
    <property type="component" value="Unassembled WGS sequence"/>
</dbReference>
<proteinExistence type="predicted"/>
<evidence type="ECO:0000313" key="2">
    <source>
        <dbReference type="Proteomes" id="UP001589683"/>
    </source>
</evidence>
<accession>A0ABV5JHY3</accession>
<dbReference type="RefSeq" id="WP_213890040.1">
    <property type="nucleotide sequence ID" value="NZ_JAGFNU010000008.1"/>
</dbReference>
<protein>
    <submittedName>
        <fullName evidence="1">Capsular polysaccharide biosynthesis protein</fullName>
    </submittedName>
</protein>